<protein>
    <recommendedName>
        <fullName evidence="4">Right handed beta helix domain-containing protein</fullName>
    </recommendedName>
</protein>
<evidence type="ECO:0000256" key="1">
    <source>
        <dbReference type="SAM" id="MobiDB-lite"/>
    </source>
</evidence>
<accession>A0ABP9R336</accession>
<evidence type="ECO:0000313" key="2">
    <source>
        <dbReference type="EMBL" id="GAA5170872.1"/>
    </source>
</evidence>
<comment type="caution">
    <text evidence="2">The sequence shown here is derived from an EMBL/GenBank/DDBJ whole genome shotgun (WGS) entry which is preliminary data.</text>
</comment>
<proteinExistence type="predicted"/>
<feature type="region of interest" description="Disordered" evidence="1">
    <location>
        <begin position="279"/>
        <end position="298"/>
    </location>
</feature>
<dbReference type="EMBL" id="BAABJP010000045">
    <property type="protein sequence ID" value="GAA5170872.1"/>
    <property type="molecule type" value="Genomic_DNA"/>
</dbReference>
<organism evidence="2 3">
    <name type="scientific">Pseudonocardia eucalypti</name>
    <dbReference type="NCBI Taxonomy" id="648755"/>
    <lineage>
        <taxon>Bacteria</taxon>
        <taxon>Bacillati</taxon>
        <taxon>Actinomycetota</taxon>
        <taxon>Actinomycetes</taxon>
        <taxon>Pseudonocardiales</taxon>
        <taxon>Pseudonocardiaceae</taxon>
        <taxon>Pseudonocardia</taxon>
    </lineage>
</organism>
<name>A0ABP9R336_9PSEU</name>
<reference evidence="3" key="1">
    <citation type="journal article" date="2019" name="Int. J. Syst. Evol. Microbiol.">
        <title>The Global Catalogue of Microorganisms (GCM) 10K type strain sequencing project: providing services to taxonomists for standard genome sequencing and annotation.</title>
        <authorList>
            <consortium name="The Broad Institute Genomics Platform"/>
            <consortium name="The Broad Institute Genome Sequencing Center for Infectious Disease"/>
            <person name="Wu L."/>
            <person name="Ma J."/>
        </authorList>
    </citation>
    <scope>NUCLEOTIDE SEQUENCE [LARGE SCALE GENOMIC DNA]</scope>
    <source>
        <strain evidence="3">JCM 18303</strain>
    </source>
</reference>
<dbReference type="Gene3D" id="2.160.20.10">
    <property type="entry name" value="Single-stranded right-handed beta-helix, Pectin lyase-like"/>
    <property type="match status" value="1"/>
</dbReference>
<evidence type="ECO:0008006" key="4">
    <source>
        <dbReference type="Google" id="ProtNLM"/>
    </source>
</evidence>
<dbReference type="InterPro" id="IPR012334">
    <property type="entry name" value="Pectin_lyas_fold"/>
</dbReference>
<dbReference type="InterPro" id="IPR011050">
    <property type="entry name" value="Pectin_lyase_fold/virulence"/>
</dbReference>
<feature type="compositionally biased region" description="Low complexity" evidence="1">
    <location>
        <begin position="21"/>
        <end position="31"/>
    </location>
</feature>
<evidence type="ECO:0000313" key="3">
    <source>
        <dbReference type="Proteomes" id="UP001428817"/>
    </source>
</evidence>
<gene>
    <name evidence="2" type="ORF">GCM10023321_68640</name>
</gene>
<keyword evidence="3" id="KW-1185">Reference proteome</keyword>
<sequence>MVVAGCGRGGGGNQPPPAASGPPGATAPPRADCAKQVSDSDGLSSALNSASAGDVICVTGDLSDSRLKIKKGGSADKPVQVVGDGRTAVKGIDVEADNVVVDGFTADQPKAPGASLKGNNITLTNTTINSPEKGDGDGIRFWGDNIKILHNTVTDTRNERGSHADCMQSFATDSDSPASHNVLIDGNRCTEIDNNCLIVEGPNSSAGDGSGEGETTGITFSNNYCQNKAAQAVLLDDVRHATITGNEVVSKISHAWALQNKSTDAVIKDNRAGSVHFEVGMDDSSQPGYQGPASGGAP</sequence>
<dbReference type="Proteomes" id="UP001428817">
    <property type="component" value="Unassembled WGS sequence"/>
</dbReference>
<feature type="compositionally biased region" description="Gly residues" evidence="1">
    <location>
        <begin position="1"/>
        <end position="13"/>
    </location>
</feature>
<dbReference type="SUPFAM" id="SSF51126">
    <property type="entry name" value="Pectin lyase-like"/>
    <property type="match status" value="1"/>
</dbReference>
<feature type="region of interest" description="Disordered" evidence="1">
    <location>
        <begin position="1"/>
        <end position="47"/>
    </location>
</feature>